<evidence type="ECO:0000313" key="1">
    <source>
        <dbReference type="EMBL" id="SNT07606.1"/>
    </source>
</evidence>
<name>A0A239JNL5_9ACTN</name>
<dbReference type="Proteomes" id="UP000198282">
    <property type="component" value="Unassembled WGS sequence"/>
</dbReference>
<gene>
    <name evidence="1" type="ORF">SAMN05216276_1023101</name>
</gene>
<sequence length="41" mass="4221">MSSVLRAGLMGTTPGSVWVGSSHPAVVPSQVSFPAHKAVMR</sequence>
<proteinExistence type="predicted"/>
<accession>A0A239JNL5</accession>
<evidence type="ECO:0000313" key="2">
    <source>
        <dbReference type="Proteomes" id="UP000198282"/>
    </source>
</evidence>
<dbReference type="AlphaFoldDB" id="A0A239JNL5"/>
<organism evidence="1 2">
    <name type="scientific">Streptosporangium subroseum</name>
    <dbReference type="NCBI Taxonomy" id="106412"/>
    <lineage>
        <taxon>Bacteria</taxon>
        <taxon>Bacillati</taxon>
        <taxon>Actinomycetota</taxon>
        <taxon>Actinomycetes</taxon>
        <taxon>Streptosporangiales</taxon>
        <taxon>Streptosporangiaceae</taxon>
        <taxon>Streptosporangium</taxon>
    </lineage>
</organism>
<reference evidence="1 2" key="1">
    <citation type="submission" date="2017-06" db="EMBL/GenBank/DDBJ databases">
        <authorList>
            <person name="Kim H.J."/>
            <person name="Triplett B.A."/>
        </authorList>
    </citation>
    <scope>NUCLEOTIDE SEQUENCE [LARGE SCALE GENOMIC DNA]</scope>
    <source>
        <strain evidence="1 2">CGMCC 4.2132</strain>
    </source>
</reference>
<protein>
    <submittedName>
        <fullName evidence="1">Uncharacterized protein</fullName>
    </submittedName>
</protein>
<dbReference type="EMBL" id="FZOD01000023">
    <property type="protein sequence ID" value="SNT07606.1"/>
    <property type="molecule type" value="Genomic_DNA"/>
</dbReference>
<keyword evidence="2" id="KW-1185">Reference proteome</keyword>